<sequence length="192" mass="20754">MSKLERDFYANPNCAEVAHGLIGKTLVVHKPGQPKRVGRIVETEAYLGPHDLAAHSSKGVTARTQVMFGEPGYVYVYLIYGMHHCMNLVSGPVGSGSGVLLRGLEPIEGITLPTNGPGRLCKALGITRADYGTDACGKHIYVLDTPLASGEQVEKSPRIGVDYAGDWAHELLRFSMKDSPYVSKPPKLKPPK</sequence>
<dbReference type="GO" id="GO:0003677">
    <property type="term" value="F:DNA binding"/>
    <property type="evidence" value="ECO:0007669"/>
    <property type="project" value="InterPro"/>
</dbReference>
<dbReference type="GO" id="GO:0003905">
    <property type="term" value="F:alkylbase DNA N-glycosylase activity"/>
    <property type="evidence" value="ECO:0007669"/>
    <property type="project" value="InterPro"/>
</dbReference>
<comment type="similarity">
    <text evidence="1 5">Belongs to the DNA glycosylase MPG family.</text>
</comment>
<dbReference type="InterPro" id="IPR036995">
    <property type="entry name" value="MPG_sf"/>
</dbReference>
<dbReference type="EMBL" id="DYTQ01000106">
    <property type="protein sequence ID" value="HJH24846.1"/>
    <property type="molecule type" value="Genomic_DNA"/>
</dbReference>
<evidence type="ECO:0000313" key="8">
    <source>
        <dbReference type="Proteomes" id="UP000700248"/>
    </source>
</evidence>
<dbReference type="Pfam" id="PF02245">
    <property type="entry name" value="Pur_DNA_glyco"/>
    <property type="match status" value="1"/>
</dbReference>
<dbReference type="Gene3D" id="3.10.300.10">
    <property type="entry name" value="Methylpurine-DNA glycosylase (MPG)"/>
    <property type="match status" value="1"/>
</dbReference>
<evidence type="ECO:0000313" key="9">
    <source>
        <dbReference type="Proteomes" id="UP000783934"/>
    </source>
</evidence>
<evidence type="ECO:0000256" key="5">
    <source>
        <dbReference type="HAMAP-Rule" id="MF_00527"/>
    </source>
</evidence>
<reference evidence="6" key="3">
    <citation type="submission" date="2021-09" db="EMBL/GenBank/DDBJ databases">
        <authorList>
            <person name="Gilroy R."/>
        </authorList>
    </citation>
    <scope>NUCLEOTIDE SEQUENCE</scope>
    <source>
        <strain evidence="6">CHK175-13533</strain>
    </source>
</reference>
<keyword evidence="7" id="KW-0326">Glycosidase</keyword>
<dbReference type="InterPro" id="IPR011034">
    <property type="entry name" value="Formyl_transferase-like_C_sf"/>
</dbReference>
<dbReference type="FunFam" id="3.10.300.10:FF:000001">
    <property type="entry name" value="Putative 3-methyladenine DNA glycosylase"/>
    <property type="match status" value="1"/>
</dbReference>
<keyword evidence="3 5" id="KW-0378">Hydrolase</keyword>
<dbReference type="PANTHER" id="PTHR10429">
    <property type="entry name" value="DNA-3-METHYLADENINE GLYCOSYLASE"/>
    <property type="match status" value="1"/>
</dbReference>
<protein>
    <recommendedName>
        <fullName evidence="5">Putative 3-methyladenine DNA glycosylase</fullName>
        <ecNumber evidence="5">3.2.2.-</ecNumber>
    </recommendedName>
</protein>
<accession>A0A9D3ABL6</accession>
<dbReference type="PANTHER" id="PTHR10429:SF0">
    <property type="entry name" value="DNA-3-METHYLADENINE GLYCOSYLASE"/>
    <property type="match status" value="1"/>
</dbReference>
<evidence type="ECO:0000256" key="4">
    <source>
        <dbReference type="ARBA" id="ARBA00023204"/>
    </source>
</evidence>
<dbReference type="RefSeq" id="WP_167662188.1">
    <property type="nucleotide sequence ID" value="NZ_BMCQ01000008.1"/>
</dbReference>
<dbReference type="SUPFAM" id="SSF50486">
    <property type="entry name" value="FMT C-terminal domain-like"/>
    <property type="match status" value="1"/>
</dbReference>
<keyword evidence="4 5" id="KW-0234">DNA repair</keyword>
<dbReference type="Proteomes" id="UP000783934">
    <property type="component" value="Unassembled WGS sequence"/>
</dbReference>
<dbReference type="InterPro" id="IPR003180">
    <property type="entry name" value="MPG"/>
</dbReference>
<dbReference type="AlphaFoldDB" id="A0A9D3ABL6"/>
<reference evidence="6" key="2">
    <citation type="journal article" date="2021" name="PeerJ">
        <title>Extensive microbial diversity within the chicken gut microbiome revealed by metagenomics and culture.</title>
        <authorList>
            <person name="Gilroy R."/>
            <person name="Ravi A."/>
            <person name="Getino M."/>
            <person name="Pursley I."/>
            <person name="Horton D.L."/>
            <person name="Alikhan N.F."/>
            <person name="Baker D."/>
            <person name="Gharbi K."/>
            <person name="Hall N."/>
            <person name="Watson M."/>
            <person name="Adriaenssens E.M."/>
            <person name="Foster-Nyarko E."/>
            <person name="Jarju S."/>
            <person name="Secka A."/>
            <person name="Antonio M."/>
            <person name="Oren A."/>
            <person name="Chaudhuri R.R."/>
            <person name="La Ragione R."/>
            <person name="Hildebrand F."/>
            <person name="Pallen M.J."/>
        </authorList>
    </citation>
    <scope>NUCLEOTIDE SEQUENCE</scope>
    <source>
        <strain evidence="6">CHK175-13533</strain>
    </source>
</reference>
<organism evidence="6 8">
    <name type="scientific">Paenalcaligenes hominis</name>
    <dbReference type="NCBI Taxonomy" id="643674"/>
    <lineage>
        <taxon>Bacteria</taxon>
        <taxon>Pseudomonadati</taxon>
        <taxon>Pseudomonadota</taxon>
        <taxon>Betaproteobacteria</taxon>
        <taxon>Burkholderiales</taxon>
        <taxon>Alcaligenaceae</taxon>
        <taxon>Paenalcaligenes</taxon>
    </lineage>
</organism>
<dbReference type="EMBL" id="JAATIZ010000006">
    <property type="protein sequence ID" value="NJB66266.1"/>
    <property type="molecule type" value="Genomic_DNA"/>
</dbReference>
<name>A0A9D3ABL6_9BURK</name>
<dbReference type="NCBIfam" id="TIGR00567">
    <property type="entry name" value="3mg"/>
    <property type="match status" value="1"/>
</dbReference>
<dbReference type="HAMAP" id="MF_00527">
    <property type="entry name" value="3MGH"/>
    <property type="match status" value="1"/>
</dbReference>
<dbReference type="CDD" id="cd00540">
    <property type="entry name" value="AAG"/>
    <property type="match status" value="1"/>
</dbReference>
<evidence type="ECO:0000256" key="3">
    <source>
        <dbReference type="ARBA" id="ARBA00022801"/>
    </source>
</evidence>
<dbReference type="GO" id="GO:0006284">
    <property type="term" value="P:base-excision repair"/>
    <property type="evidence" value="ECO:0007669"/>
    <property type="project" value="InterPro"/>
</dbReference>
<comment type="caution">
    <text evidence="6">The sequence shown here is derived from an EMBL/GenBank/DDBJ whole genome shotgun (WGS) entry which is preliminary data.</text>
</comment>
<keyword evidence="9" id="KW-1185">Reference proteome</keyword>
<dbReference type="EC" id="3.2.2.-" evidence="5"/>
<reference evidence="7 9" key="1">
    <citation type="submission" date="2020-03" db="EMBL/GenBank/DDBJ databases">
        <title>Genomic Encyclopedia of Type Strains, Phase IV (KMG-IV): sequencing the most valuable type-strain genomes for metagenomic binning, comparative biology and taxonomic classification.</title>
        <authorList>
            <person name="Goeker M."/>
        </authorList>
    </citation>
    <scope>NUCLEOTIDE SEQUENCE [LARGE SCALE GENOMIC DNA]</scope>
    <source>
        <strain evidence="7 9">DSM 26613</strain>
    </source>
</reference>
<evidence type="ECO:0000256" key="2">
    <source>
        <dbReference type="ARBA" id="ARBA00022763"/>
    </source>
</evidence>
<gene>
    <name evidence="7" type="ORF">GGR41_002531</name>
    <name evidence="6" type="ORF">K8U84_09860</name>
</gene>
<keyword evidence="2 5" id="KW-0227">DNA damage</keyword>
<evidence type="ECO:0000313" key="7">
    <source>
        <dbReference type="EMBL" id="NJB66266.1"/>
    </source>
</evidence>
<proteinExistence type="inferred from homology"/>
<evidence type="ECO:0000256" key="1">
    <source>
        <dbReference type="ARBA" id="ARBA00009232"/>
    </source>
</evidence>
<dbReference type="Proteomes" id="UP000700248">
    <property type="component" value="Unassembled WGS sequence"/>
</dbReference>
<evidence type="ECO:0000313" key="6">
    <source>
        <dbReference type="EMBL" id="HJH24846.1"/>
    </source>
</evidence>